<protein>
    <submittedName>
        <fullName evidence="1">Uncharacterized protein</fullName>
    </submittedName>
</protein>
<comment type="caution">
    <text evidence="1">The sequence shown here is derived from an EMBL/GenBank/DDBJ whole genome shotgun (WGS) entry which is preliminary data.</text>
</comment>
<sequence length="227" mass="23773">MSLSTDARKGKEREEDADNAGPYIMRPLAIGLRLGPEDTTSKAGGGGDTATKGRRQSLSQRLGFGANKDKEQSTKGTGDTTEDEANNDTEASSVRSSSPPVVVAGVRQGATALAKAECIDVVGSDMYVGTSHGHIAHYTVSMPELDSPSSAPECFCVGTVDLKLGGKRVEHLLAFPVLNRLVVLCGSTAQVLSLPDLRVVPGTTMKGVTCLSYDERVHRSTAAVAIL</sequence>
<name>A0ACC1LUF0_9FUNG</name>
<organism evidence="1 2">
    <name type="scientific">Coemansia aciculifera</name>
    <dbReference type="NCBI Taxonomy" id="417176"/>
    <lineage>
        <taxon>Eukaryota</taxon>
        <taxon>Fungi</taxon>
        <taxon>Fungi incertae sedis</taxon>
        <taxon>Zoopagomycota</taxon>
        <taxon>Kickxellomycotina</taxon>
        <taxon>Kickxellomycetes</taxon>
        <taxon>Kickxellales</taxon>
        <taxon>Kickxellaceae</taxon>
        <taxon>Coemansia</taxon>
    </lineage>
</organism>
<keyword evidence="2" id="KW-1185">Reference proteome</keyword>
<evidence type="ECO:0000313" key="2">
    <source>
        <dbReference type="Proteomes" id="UP001139981"/>
    </source>
</evidence>
<accession>A0ACC1LUF0</accession>
<gene>
    <name evidence="1" type="ORF">IWW38_006201</name>
</gene>
<dbReference type="Proteomes" id="UP001139981">
    <property type="component" value="Unassembled WGS sequence"/>
</dbReference>
<reference evidence="1" key="1">
    <citation type="submission" date="2022-07" db="EMBL/GenBank/DDBJ databases">
        <title>Phylogenomic reconstructions and comparative analyses of Kickxellomycotina fungi.</title>
        <authorList>
            <person name="Reynolds N.K."/>
            <person name="Stajich J.E."/>
            <person name="Barry K."/>
            <person name="Grigoriev I.V."/>
            <person name="Crous P."/>
            <person name="Smith M.E."/>
        </authorList>
    </citation>
    <scope>NUCLEOTIDE SEQUENCE</scope>
    <source>
        <strain evidence="1">CBS 190363</strain>
    </source>
</reference>
<evidence type="ECO:0000313" key="1">
    <source>
        <dbReference type="EMBL" id="KAJ2879003.1"/>
    </source>
</evidence>
<dbReference type="EMBL" id="JANBVB010003411">
    <property type="protein sequence ID" value="KAJ2879003.1"/>
    <property type="molecule type" value="Genomic_DNA"/>
</dbReference>
<proteinExistence type="predicted"/>
<feature type="non-terminal residue" evidence="1">
    <location>
        <position position="227"/>
    </location>
</feature>